<dbReference type="Proteomes" id="UP000186559">
    <property type="component" value="Plasmid pTPRO6"/>
</dbReference>
<evidence type="ECO:0000313" key="2">
    <source>
        <dbReference type="EMBL" id="APX26306.1"/>
    </source>
</evidence>
<evidence type="ECO:0008006" key="4">
    <source>
        <dbReference type="Google" id="ProtNLM"/>
    </source>
</evidence>
<feature type="signal peptide" evidence="1">
    <location>
        <begin position="1"/>
        <end position="28"/>
    </location>
</feature>
<keyword evidence="3" id="KW-1185">Reference proteome</keyword>
<gene>
    <name evidence="2" type="ORF">Ga0080559_TMP5206</name>
</gene>
<dbReference type="EMBL" id="CP014802">
    <property type="protein sequence ID" value="APX26306.1"/>
    <property type="molecule type" value="Genomic_DNA"/>
</dbReference>
<sequence length="261" mass="28981" precursor="true">MKHLFGAAATATLAAAASLAMPAQPAQAYQVDCAILLCLSGGWPASTPCSMAKAEFIRRITPSPIEPPLQIWRCPMHATYPGSLDRTPEQRLHDIALGEGVHSVQSPYDFVAFGTSYRKRELPQHAAISAVLRRDTADSALSQELVQQVANYSSENGVADIDISDPVFDFVRSIRVYSVEHMHQRARGKDNDDCQRSNRIRIGRYGQQGEFYWRDTDPSALPAAFVGNEGWGATCPYISRRAVFVDWSDYQGNYGYEQVNY</sequence>
<keyword evidence="1" id="KW-0732">Signal</keyword>
<keyword evidence="2" id="KW-0614">Plasmid</keyword>
<geneLocation type="plasmid" evidence="3">
    <name>ptpro6</name>
</geneLocation>
<name>A0A1U7DE08_9RHOB</name>
<accession>A0A1U7DE08</accession>
<proteinExistence type="predicted"/>
<dbReference type="AlphaFoldDB" id="A0A1U7DE08"/>
<feature type="chain" id="PRO_5012911193" description="Secreted protein" evidence="1">
    <location>
        <begin position="29"/>
        <end position="261"/>
    </location>
</feature>
<dbReference type="RefSeq" id="WP_076625945.1">
    <property type="nucleotide sequence ID" value="NZ_BMEW01000010.1"/>
</dbReference>
<reference evidence="2 3" key="1">
    <citation type="submission" date="2016-03" db="EMBL/GenBank/DDBJ databases">
        <title>Deep-sea bacteria in the southern Pacific.</title>
        <authorList>
            <person name="Tang K."/>
        </authorList>
    </citation>
    <scope>NUCLEOTIDE SEQUENCE [LARGE SCALE GENOMIC DNA]</scope>
    <source>
        <strain evidence="2 3">JLT2016</strain>
        <plasmid evidence="3">Plasmid ptpro6</plasmid>
    </source>
</reference>
<organism evidence="2 3">
    <name type="scientific">Salipiger profundus</name>
    <dbReference type="NCBI Taxonomy" id="1229727"/>
    <lineage>
        <taxon>Bacteria</taxon>
        <taxon>Pseudomonadati</taxon>
        <taxon>Pseudomonadota</taxon>
        <taxon>Alphaproteobacteria</taxon>
        <taxon>Rhodobacterales</taxon>
        <taxon>Roseobacteraceae</taxon>
        <taxon>Salipiger</taxon>
    </lineage>
</organism>
<evidence type="ECO:0000256" key="1">
    <source>
        <dbReference type="SAM" id="SignalP"/>
    </source>
</evidence>
<dbReference type="KEGG" id="tpro:Ga0080559_TMP5206"/>
<protein>
    <recommendedName>
        <fullName evidence="4">Secreted protein</fullName>
    </recommendedName>
</protein>
<evidence type="ECO:0000313" key="3">
    <source>
        <dbReference type="Proteomes" id="UP000186559"/>
    </source>
</evidence>